<evidence type="ECO:0000256" key="3">
    <source>
        <dbReference type="ARBA" id="ARBA00022670"/>
    </source>
</evidence>
<sequence>MNLYGMIILFMLFFEYILNFFADFLNLKNLETALPEEMVGTYDPEDYRKSQEYTRVSTGFGRIVASFMLILTLGFWFLGGFEIVDQWLRSWDLSRLLTGVLYIGVLSVFQSLLMLPFSLYRTFVIEERFGFNKTTLKLFFIDKIKGALLAIMIGVPVLALLLAFLEWGGVYAWVYAWAALSSLILLIQAVAPIWIMPLFNKFEPLASGELKDAIMAFARSVQFPLQNVFVMDGSKRSSKSNAFFTGFGKNKRIALFDTLIDAQSTPELIAVLAHEIGHYKKKHITQGMVIAILQVGLMFYLLSIFLSHPGLYAAFFVTEPSVYAGLLFFGMLYRPIEFVLSLFMNRLSRKNEYEADHFAAEFIASPENLVKSLKKLSVNNLSNLTPHPLYVFLNYSHPPLLARIRAIRLI</sequence>
<dbReference type="GO" id="GO:0046872">
    <property type="term" value="F:metal ion binding"/>
    <property type="evidence" value="ECO:0007669"/>
    <property type="project" value="UniProtKB-KW"/>
</dbReference>
<feature type="transmembrane region" description="Helical" evidence="12">
    <location>
        <begin position="171"/>
        <end position="195"/>
    </location>
</feature>
<evidence type="ECO:0000259" key="14">
    <source>
        <dbReference type="Pfam" id="PF16491"/>
    </source>
</evidence>
<dbReference type="FunFam" id="3.30.2010.10:FF:000002">
    <property type="entry name" value="CAAX prenyl protease"/>
    <property type="match status" value="1"/>
</dbReference>
<evidence type="ECO:0000256" key="2">
    <source>
        <dbReference type="ARBA" id="ARBA00004477"/>
    </source>
</evidence>
<dbReference type="AlphaFoldDB" id="A0A3B1D5G9"/>
<comment type="cofactor">
    <cofactor evidence="1">
        <name>Zn(2+)</name>
        <dbReference type="ChEBI" id="CHEBI:29105"/>
    </cofactor>
</comment>
<name>A0A3B1D5G9_9ZZZZ</name>
<evidence type="ECO:0000256" key="1">
    <source>
        <dbReference type="ARBA" id="ARBA00001947"/>
    </source>
</evidence>
<comment type="subcellular location">
    <subcellularLocation>
        <location evidence="2">Endoplasmic reticulum membrane</location>
        <topology evidence="2">Multi-pass membrane protein</topology>
    </subcellularLocation>
</comment>
<feature type="domain" description="CAAX prenyl protease 1 N-terminal" evidence="14">
    <location>
        <begin position="26"/>
        <end position="201"/>
    </location>
</feature>
<keyword evidence="6" id="KW-0378">Hydrolase</keyword>
<evidence type="ECO:0000256" key="8">
    <source>
        <dbReference type="ARBA" id="ARBA00022833"/>
    </source>
</evidence>
<evidence type="ECO:0000256" key="11">
    <source>
        <dbReference type="ARBA" id="ARBA00023136"/>
    </source>
</evidence>
<dbReference type="GO" id="GO:0005789">
    <property type="term" value="C:endoplasmic reticulum membrane"/>
    <property type="evidence" value="ECO:0007669"/>
    <property type="project" value="UniProtKB-SubCell"/>
</dbReference>
<keyword evidence="11 12" id="KW-0472">Membrane</keyword>
<reference evidence="15" key="1">
    <citation type="submission" date="2018-06" db="EMBL/GenBank/DDBJ databases">
        <authorList>
            <person name="Zhirakovskaya E."/>
        </authorList>
    </citation>
    <scope>NUCLEOTIDE SEQUENCE</scope>
</reference>
<dbReference type="GO" id="GO:0071586">
    <property type="term" value="P:CAAX-box protein processing"/>
    <property type="evidence" value="ECO:0007669"/>
    <property type="project" value="InterPro"/>
</dbReference>
<keyword evidence="3" id="KW-0645">Protease</keyword>
<dbReference type="Pfam" id="PF01435">
    <property type="entry name" value="Peptidase_M48"/>
    <property type="match status" value="1"/>
</dbReference>
<keyword evidence="8" id="KW-0862">Zinc</keyword>
<dbReference type="CDD" id="cd07343">
    <property type="entry name" value="M48A_Zmpste24p_like"/>
    <property type="match status" value="1"/>
</dbReference>
<evidence type="ECO:0000313" key="15">
    <source>
        <dbReference type="EMBL" id="VAX26965.1"/>
    </source>
</evidence>
<dbReference type="InterPro" id="IPR032456">
    <property type="entry name" value="Peptidase_M48_N"/>
</dbReference>
<keyword evidence="9 12" id="KW-1133">Transmembrane helix</keyword>
<feature type="transmembrane region" description="Helical" evidence="12">
    <location>
        <begin position="321"/>
        <end position="343"/>
    </location>
</feature>
<evidence type="ECO:0000256" key="7">
    <source>
        <dbReference type="ARBA" id="ARBA00022824"/>
    </source>
</evidence>
<dbReference type="Gene3D" id="3.30.2010.10">
    <property type="entry name" value="Metalloproteases ('zincins'), catalytic domain"/>
    <property type="match status" value="1"/>
</dbReference>
<feature type="transmembrane region" description="Helical" evidence="12">
    <location>
        <begin position="59"/>
        <end position="79"/>
    </location>
</feature>
<keyword evidence="7" id="KW-0256">Endoplasmic reticulum</keyword>
<dbReference type="EMBL" id="UOGF01000021">
    <property type="protein sequence ID" value="VAX26965.1"/>
    <property type="molecule type" value="Genomic_DNA"/>
</dbReference>
<feature type="transmembrane region" description="Helical" evidence="12">
    <location>
        <begin position="144"/>
        <end position="165"/>
    </location>
</feature>
<evidence type="ECO:0000256" key="6">
    <source>
        <dbReference type="ARBA" id="ARBA00022801"/>
    </source>
</evidence>
<feature type="domain" description="Peptidase M48" evidence="13">
    <location>
        <begin position="206"/>
        <end position="408"/>
    </location>
</feature>
<evidence type="ECO:0000259" key="13">
    <source>
        <dbReference type="Pfam" id="PF01435"/>
    </source>
</evidence>
<feature type="transmembrane region" description="Helical" evidence="12">
    <location>
        <begin position="289"/>
        <end position="315"/>
    </location>
</feature>
<evidence type="ECO:0000256" key="12">
    <source>
        <dbReference type="SAM" id="Phobius"/>
    </source>
</evidence>
<keyword evidence="10" id="KW-0482">Metalloprotease</keyword>
<keyword evidence="5" id="KW-0479">Metal-binding</keyword>
<feature type="transmembrane region" description="Helical" evidence="12">
    <location>
        <begin position="99"/>
        <end position="123"/>
    </location>
</feature>
<protein>
    <submittedName>
        <fullName evidence="15">Peptidase, M48 family</fullName>
    </submittedName>
</protein>
<accession>A0A3B1D5G9</accession>
<gene>
    <name evidence="15" type="ORF">MNBD_NITROSPIRAE01-1698</name>
</gene>
<evidence type="ECO:0000256" key="10">
    <source>
        <dbReference type="ARBA" id="ARBA00023049"/>
    </source>
</evidence>
<evidence type="ECO:0000256" key="4">
    <source>
        <dbReference type="ARBA" id="ARBA00022692"/>
    </source>
</evidence>
<keyword evidence="4 12" id="KW-0812">Transmembrane</keyword>
<dbReference type="InterPro" id="IPR001915">
    <property type="entry name" value="Peptidase_M48"/>
</dbReference>
<proteinExistence type="predicted"/>
<dbReference type="PANTHER" id="PTHR10120">
    <property type="entry name" value="CAAX PRENYL PROTEASE 1"/>
    <property type="match status" value="1"/>
</dbReference>
<feature type="transmembrane region" description="Helical" evidence="12">
    <location>
        <begin position="6"/>
        <end position="25"/>
    </location>
</feature>
<dbReference type="Pfam" id="PF16491">
    <property type="entry name" value="Peptidase_M48_N"/>
    <property type="match status" value="1"/>
</dbReference>
<evidence type="ECO:0000256" key="5">
    <source>
        <dbReference type="ARBA" id="ARBA00022723"/>
    </source>
</evidence>
<evidence type="ECO:0000256" key="9">
    <source>
        <dbReference type="ARBA" id="ARBA00022989"/>
    </source>
</evidence>
<dbReference type="GO" id="GO:0004222">
    <property type="term" value="F:metalloendopeptidase activity"/>
    <property type="evidence" value="ECO:0007669"/>
    <property type="project" value="InterPro"/>
</dbReference>
<organism evidence="15">
    <name type="scientific">hydrothermal vent metagenome</name>
    <dbReference type="NCBI Taxonomy" id="652676"/>
    <lineage>
        <taxon>unclassified sequences</taxon>
        <taxon>metagenomes</taxon>
        <taxon>ecological metagenomes</taxon>
    </lineage>
</organism>
<dbReference type="InterPro" id="IPR027057">
    <property type="entry name" value="CAXX_Prtase_1"/>
</dbReference>